<sequence>MREIVHLQIGCCGNTIGSKFWKSLFYDHGIDSTTCQYNGCFDYQLKRIDTYFNEILGGRYTPRAIFADLQQEVIDKYRTNEYFAHLEPDNFLSENKASNDNYAQKYEHYEFKDHVMDIVRKEAENSESLQGFQIFHAASGAAGSGLTSLLLENIKDEYSDRIIKTSSIIPYNEAMNLLTEPYDTIFLLQDLISNADVTSVLDNEDIYNLCHKKMKIYKPTWGDINNIIVQVLSGESLSFRFPTDLCSDLRKFALNLVPYQNLHFLSHAMCRFFLEVHAFAILIYNPLKGWPKIYSTEHIICMTLIQILDLA</sequence>
<proteinExistence type="inferred from homology"/>
<name>A0AAU9JZW2_9CILI</name>
<dbReference type="InterPro" id="IPR013838">
    <property type="entry name" value="Beta-tubulin_BS"/>
</dbReference>
<evidence type="ECO:0000256" key="1">
    <source>
        <dbReference type="ARBA" id="ARBA00009636"/>
    </source>
</evidence>
<dbReference type="AlphaFoldDB" id="A0AAU9JZW2"/>
<evidence type="ECO:0000256" key="4">
    <source>
        <dbReference type="ARBA" id="ARBA00022723"/>
    </source>
</evidence>
<dbReference type="InterPro" id="IPR000217">
    <property type="entry name" value="Tubulin"/>
</dbReference>
<dbReference type="GO" id="GO:0003924">
    <property type="term" value="F:GTPase activity"/>
    <property type="evidence" value="ECO:0007669"/>
    <property type="project" value="InterPro"/>
</dbReference>
<dbReference type="GO" id="GO:0005200">
    <property type="term" value="F:structural constituent of cytoskeleton"/>
    <property type="evidence" value="ECO:0007669"/>
    <property type="project" value="InterPro"/>
</dbReference>
<protein>
    <recommendedName>
        <fullName evidence="2">Tubulin beta chain</fullName>
    </recommendedName>
    <alternativeName>
        <fullName evidence="7">Beta-tubulin</fullName>
    </alternativeName>
</protein>
<evidence type="ECO:0000259" key="8">
    <source>
        <dbReference type="SMART" id="SM00864"/>
    </source>
</evidence>
<dbReference type="InterPro" id="IPR002453">
    <property type="entry name" value="Beta_tubulin"/>
</dbReference>
<accession>A0AAU9JZW2</accession>
<keyword evidence="3" id="KW-0493">Microtubule</keyword>
<dbReference type="GO" id="GO:0007017">
    <property type="term" value="P:microtubule-based process"/>
    <property type="evidence" value="ECO:0007669"/>
    <property type="project" value="InterPro"/>
</dbReference>
<dbReference type="SUPFAM" id="SSF52490">
    <property type="entry name" value="Tubulin nucleotide-binding domain-like"/>
    <property type="match status" value="1"/>
</dbReference>
<dbReference type="GO" id="GO:0046872">
    <property type="term" value="F:metal ion binding"/>
    <property type="evidence" value="ECO:0007669"/>
    <property type="project" value="UniProtKB-KW"/>
</dbReference>
<evidence type="ECO:0000256" key="6">
    <source>
        <dbReference type="ARBA" id="ARBA00023134"/>
    </source>
</evidence>
<dbReference type="GO" id="GO:0005525">
    <property type="term" value="F:GTP binding"/>
    <property type="evidence" value="ECO:0007669"/>
    <property type="project" value="UniProtKB-KW"/>
</dbReference>
<comment type="caution">
    <text evidence="9">The sequence shown here is derived from an EMBL/GenBank/DDBJ whole genome shotgun (WGS) entry which is preliminary data.</text>
</comment>
<keyword evidence="5" id="KW-0547">Nucleotide-binding</keyword>
<evidence type="ECO:0000256" key="5">
    <source>
        <dbReference type="ARBA" id="ARBA00022741"/>
    </source>
</evidence>
<evidence type="ECO:0000256" key="7">
    <source>
        <dbReference type="ARBA" id="ARBA00030446"/>
    </source>
</evidence>
<evidence type="ECO:0000256" key="3">
    <source>
        <dbReference type="ARBA" id="ARBA00022701"/>
    </source>
</evidence>
<gene>
    <name evidence="9" type="ORF">BSTOLATCC_MIC51236</name>
</gene>
<dbReference type="PANTHER" id="PTHR11588">
    <property type="entry name" value="TUBULIN"/>
    <property type="match status" value="1"/>
</dbReference>
<evidence type="ECO:0000313" key="10">
    <source>
        <dbReference type="Proteomes" id="UP001162131"/>
    </source>
</evidence>
<keyword evidence="6" id="KW-0342">GTP-binding</keyword>
<dbReference type="InterPro" id="IPR003008">
    <property type="entry name" value="Tubulin_FtsZ_GTPase"/>
</dbReference>
<dbReference type="Gene3D" id="3.40.50.1440">
    <property type="entry name" value="Tubulin/FtsZ, GTPase domain"/>
    <property type="match status" value="1"/>
</dbReference>
<evidence type="ECO:0000313" key="9">
    <source>
        <dbReference type="EMBL" id="CAG9330655.1"/>
    </source>
</evidence>
<comment type="similarity">
    <text evidence="1">Belongs to the tubulin family.</text>
</comment>
<dbReference type="SMART" id="SM00864">
    <property type="entry name" value="Tubulin"/>
    <property type="match status" value="1"/>
</dbReference>
<keyword evidence="4" id="KW-0479">Metal-binding</keyword>
<dbReference type="Pfam" id="PF00091">
    <property type="entry name" value="Tubulin"/>
    <property type="match status" value="1"/>
</dbReference>
<keyword evidence="10" id="KW-1185">Reference proteome</keyword>
<organism evidence="9 10">
    <name type="scientific">Blepharisma stoltei</name>
    <dbReference type="NCBI Taxonomy" id="1481888"/>
    <lineage>
        <taxon>Eukaryota</taxon>
        <taxon>Sar</taxon>
        <taxon>Alveolata</taxon>
        <taxon>Ciliophora</taxon>
        <taxon>Postciliodesmatophora</taxon>
        <taxon>Heterotrichea</taxon>
        <taxon>Heterotrichida</taxon>
        <taxon>Blepharismidae</taxon>
        <taxon>Blepharisma</taxon>
    </lineage>
</organism>
<dbReference type="PRINTS" id="PR01163">
    <property type="entry name" value="BETATUBULIN"/>
</dbReference>
<reference evidence="9" key="1">
    <citation type="submission" date="2021-09" db="EMBL/GenBank/DDBJ databases">
        <authorList>
            <consortium name="AG Swart"/>
            <person name="Singh M."/>
            <person name="Singh A."/>
            <person name="Seah K."/>
            <person name="Emmerich C."/>
        </authorList>
    </citation>
    <scope>NUCLEOTIDE SEQUENCE</scope>
    <source>
        <strain evidence="9">ATCC30299</strain>
    </source>
</reference>
<dbReference type="GO" id="GO:0005874">
    <property type="term" value="C:microtubule"/>
    <property type="evidence" value="ECO:0007669"/>
    <property type="project" value="UniProtKB-KW"/>
</dbReference>
<dbReference type="EMBL" id="CAJZBQ010000051">
    <property type="protein sequence ID" value="CAG9330655.1"/>
    <property type="molecule type" value="Genomic_DNA"/>
</dbReference>
<dbReference type="PRINTS" id="PR01161">
    <property type="entry name" value="TUBULIN"/>
</dbReference>
<feature type="domain" description="Tubulin/FtsZ GTPase" evidence="8">
    <location>
        <begin position="48"/>
        <end position="243"/>
    </location>
</feature>
<dbReference type="Proteomes" id="UP001162131">
    <property type="component" value="Unassembled WGS sequence"/>
</dbReference>
<dbReference type="InterPro" id="IPR036525">
    <property type="entry name" value="Tubulin/FtsZ_GTPase_sf"/>
</dbReference>
<evidence type="ECO:0000256" key="2">
    <source>
        <dbReference type="ARBA" id="ARBA00013288"/>
    </source>
</evidence>
<dbReference type="PROSITE" id="PS00228">
    <property type="entry name" value="TUBULIN_B_AUTOREG"/>
    <property type="match status" value="1"/>
</dbReference>